<reference evidence="10" key="1">
    <citation type="submission" date="2018-06" db="EMBL/GenBank/DDBJ databases">
        <authorList>
            <person name="Zhirakovskaya E."/>
        </authorList>
    </citation>
    <scope>NUCLEOTIDE SEQUENCE</scope>
</reference>
<evidence type="ECO:0000256" key="8">
    <source>
        <dbReference type="SAM" id="Phobius"/>
    </source>
</evidence>
<dbReference type="Gene3D" id="1.10.287.130">
    <property type="match status" value="1"/>
</dbReference>
<dbReference type="InterPro" id="IPR004358">
    <property type="entry name" value="Sig_transdc_His_kin-like_C"/>
</dbReference>
<dbReference type="SMART" id="SM00388">
    <property type="entry name" value="HisKA"/>
    <property type="match status" value="1"/>
</dbReference>
<dbReference type="Gene3D" id="3.30.565.10">
    <property type="entry name" value="Histidine kinase-like ATPase, C-terminal domain"/>
    <property type="match status" value="1"/>
</dbReference>
<dbReference type="GO" id="GO:0030295">
    <property type="term" value="F:protein kinase activator activity"/>
    <property type="evidence" value="ECO:0007669"/>
    <property type="project" value="TreeGrafter"/>
</dbReference>
<dbReference type="AlphaFoldDB" id="A0A3B0WHJ1"/>
<dbReference type="Pfam" id="PF00512">
    <property type="entry name" value="HisKA"/>
    <property type="match status" value="1"/>
</dbReference>
<dbReference type="GO" id="GO:0000156">
    <property type="term" value="F:phosphorelay response regulator activity"/>
    <property type="evidence" value="ECO:0007669"/>
    <property type="project" value="TreeGrafter"/>
</dbReference>
<evidence type="ECO:0000256" key="5">
    <source>
        <dbReference type="ARBA" id="ARBA00022777"/>
    </source>
</evidence>
<dbReference type="EMBL" id="UOFE01000048">
    <property type="protein sequence ID" value="VAW55305.1"/>
    <property type="molecule type" value="Genomic_DNA"/>
</dbReference>
<dbReference type="CDD" id="cd00075">
    <property type="entry name" value="HATPase"/>
    <property type="match status" value="1"/>
</dbReference>
<dbReference type="InterPro" id="IPR036890">
    <property type="entry name" value="HATPase_C_sf"/>
</dbReference>
<proteinExistence type="predicted"/>
<dbReference type="EC" id="2.7.13.3" evidence="2"/>
<dbReference type="CDD" id="cd00082">
    <property type="entry name" value="HisKA"/>
    <property type="match status" value="1"/>
</dbReference>
<evidence type="ECO:0000313" key="10">
    <source>
        <dbReference type="EMBL" id="VAW55305.1"/>
    </source>
</evidence>
<feature type="domain" description="Histidine kinase" evidence="9">
    <location>
        <begin position="288"/>
        <end position="507"/>
    </location>
</feature>
<keyword evidence="4" id="KW-0808">Transferase</keyword>
<evidence type="ECO:0000256" key="3">
    <source>
        <dbReference type="ARBA" id="ARBA00022553"/>
    </source>
</evidence>
<keyword evidence="3" id="KW-0597">Phosphoprotein</keyword>
<dbReference type="SUPFAM" id="SSF47384">
    <property type="entry name" value="Homodimeric domain of signal transducing histidine kinase"/>
    <property type="match status" value="1"/>
</dbReference>
<dbReference type="Gene3D" id="6.10.340.10">
    <property type="match status" value="1"/>
</dbReference>
<dbReference type="InterPro" id="IPR050351">
    <property type="entry name" value="BphY/WalK/GraS-like"/>
</dbReference>
<sequence>MIYQRLPTFRFMKTMFNSLYTKLVLVLFVLFILIGSVFLAAAFYTAPMYQQEVSQQLNRDLAMYIVREHVLIENGSVRQDNLEALFHKAMIINPSLELYLLDEEGGVMAHSMPTDKIKQNHVSLAPINKFLAGSTEGLIVGDDPSSESQRKGFTVAPINFDGQRQGYIYAILGSEKIDHITEILQRSLIMKWSASAVLAALVFAFVAALILFYFLMRKLHVLNHSMQTFKDSEFQNEITITRSNANVLNRGDEIDNMALTFQDMAGHIHSQMTRLQETDSLRRELVANVSHDLRTPLASLSGYIETLLLKSADLTEEDKQAYLQIAFDNSKRLSTLVEELFELAKLDANEIQPQHELFSLAELTYDVSHKFHLRANEQQISLDIDVDETIPYVNADVGMIERVLDNLIENSFKHTPKGGCIRLQLSIIKTKVQLAVSDTGYGIPEEDIPHIFKRFYKKADTHADVGAGLGLGLAIAARIIELHGGQLSVDSVLHQGSTFQFSLPGVPPTR</sequence>
<comment type="catalytic activity">
    <reaction evidence="1">
        <text>ATP + protein L-histidine = ADP + protein N-phospho-L-histidine.</text>
        <dbReference type="EC" id="2.7.13.3"/>
    </reaction>
</comment>
<name>A0A3B0WHJ1_9ZZZZ</name>
<protein>
    <recommendedName>
        <fullName evidence="2">histidine kinase</fullName>
        <ecNumber evidence="2">2.7.13.3</ecNumber>
    </recommendedName>
</protein>
<dbReference type="FunFam" id="1.10.287.130:FF:000001">
    <property type="entry name" value="Two-component sensor histidine kinase"/>
    <property type="match status" value="1"/>
</dbReference>
<dbReference type="SMART" id="SM00387">
    <property type="entry name" value="HATPase_c"/>
    <property type="match status" value="1"/>
</dbReference>
<evidence type="ECO:0000256" key="2">
    <source>
        <dbReference type="ARBA" id="ARBA00012438"/>
    </source>
</evidence>
<organism evidence="10">
    <name type="scientific">hydrothermal vent metagenome</name>
    <dbReference type="NCBI Taxonomy" id="652676"/>
    <lineage>
        <taxon>unclassified sequences</taxon>
        <taxon>metagenomes</taxon>
        <taxon>ecological metagenomes</taxon>
    </lineage>
</organism>
<dbReference type="PRINTS" id="PR00344">
    <property type="entry name" value="BCTRLSENSOR"/>
</dbReference>
<dbReference type="SUPFAM" id="SSF55874">
    <property type="entry name" value="ATPase domain of HSP90 chaperone/DNA topoisomerase II/histidine kinase"/>
    <property type="match status" value="1"/>
</dbReference>
<evidence type="ECO:0000256" key="1">
    <source>
        <dbReference type="ARBA" id="ARBA00000085"/>
    </source>
</evidence>
<dbReference type="Pfam" id="PF02518">
    <property type="entry name" value="HATPase_c"/>
    <property type="match status" value="1"/>
</dbReference>
<dbReference type="PANTHER" id="PTHR42878:SF12">
    <property type="entry name" value="SENSOR HISTIDINE KINASE YCBM"/>
    <property type="match status" value="1"/>
</dbReference>
<evidence type="ECO:0000256" key="6">
    <source>
        <dbReference type="ARBA" id="ARBA00023012"/>
    </source>
</evidence>
<dbReference type="PROSITE" id="PS50109">
    <property type="entry name" value="HIS_KIN"/>
    <property type="match status" value="1"/>
</dbReference>
<dbReference type="InterPro" id="IPR005467">
    <property type="entry name" value="His_kinase_dom"/>
</dbReference>
<evidence type="ECO:0000256" key="7">
    <source>
        <dbReference type="ARBA" id="ARBA00023136"/>
    </source>
</evidence>
<dbReference type="GO" id="GO:0000155">
    <property type="term" value="F:phosphorelay sensor kinase activity"/>
    <property type="evidence" value="ECO:0007669"/>
    <property type="project" value="InterPro"/>
</dbReference>
<feature type="transmembrane region" description="Helical" evidence="8">
    <location>
        <begin position="192"/>
        <end position="216"/>
    </location>
</feature>
<keyword evidence="7 8" id="KW-0472">Membrane</keyword>
<evidence type="ECO:0000256" key="4">
    <source>
        <dbReference type="ARBA" id="ARBA00022679"/>
    </source>
</evidence>
<keyword evidence="5" id="KW-0418">Kinase</keyword>
<dbReference type="FunFam" id="3.30.565.10:FF:000006">
    <property type="entry name" value="Sensor histidine kinase WalK"/>
    <property type="match status" value="1"/>
</dbReference>
<keyword evidence="8" id="KW-0812">Transmembrane</keyword>
<keyword evidence="6" id="KW-0902">Two-component regulatory system</keyword>
<keyword evidence="8" id="KW-1133">Transmembrane helix</keyword>
<dbReference type="InterPro" id="IPR003594">
    <property type="entry name" value="HATPase_dom"/>
</dbReference>
<gene>
    <name evidence="10" type="ORF">MNBD_GAMMA05-2400</name>
</gene>
<dbReference type="InterPro" id="IPR003661">
    <property type="entry name" value="HisK_dim/P_dom"/>
</dbReference>
<evidence type="ECO:0000259" key="9">
    <source>
        <dbReference type="PROSITE" id="PS50109"/>
    </source>
</evidence>
<accession>A0A3B0WHJ1</accession>
<dbReference type="PANTHER" id="PTHR42878">
    <property type="entry name" value="TWO-COMPONENT HISTIDINE KINASE"/>
    <property type="match status" value="1"/>
</dbReference>
<dbReference type="InterPro" id="IPR036097">
    <property type="entry name" value="HisK_dim/P_sf"/>
</dbReference>
<dbReference type="GO" id="GO:0007234">
    <property type="term" value="P:osmosensory signaling via phosphorelay pathway"/>
    <property type="evidence" value="ECO:0007669"/>
    <property type="project" value="TreeGrafter"/>
</dbReference>